<comment type="caution">
    <text evidence="2">The sequence shown here is derived from an EMBL/GenBank/DDBJ whole genome shotgun (WGS) entry which is preliminary data.</text>
</comment>
<dbReference type="RefSeq" id="WP_151666597.1">
    <property type="nucleotide sequence ID" value="NZ_WBVO01000002.1"/>
</dbReference>
<name>A0A6N6RKV0_9FLAO</name>
<feature type="signal peptide" evidence="1">
    <location>
        <begin position="1"/>
        <end position="20"/>
    </location>
</feature>
<evidence type="ECO:0000256" key="1">
    <source>
        <dbReference type="SAM" id="SignalP"/>
    </source>
</evidence>
<dbReference type="AlphaFoldDB" id="A0A6N6RKV0"/>
<reference evidence="2 3" key="1">
    <citation type="submission" date="2019-09" db="EMBL/GenBank/DDBJ databases">
        <title>Genomes of family Cryomorphaceae.</title>
        <authorList>
            <person name="Bowman J.P."/>
        </authorList>
    </citation>
    <scope>NUCLEOTIDE SEQUENCE [LARGE SCALE GENOMIC DNA]</scope>
    <source>
        <strain evidence="2 3">LMG 25704</strain>
    </source>
</reference>
<accession>A0A6N6RKV0</accession>
<keyword evidence="3" id="KW-1185">Reference proteome</keyword>
<feature type="chain" id="PRO_5026747725" evidence="1">
    <location>
        <begin position="21"/>
        <end position="226"/>
    </location>
</feature>
<dbReference type="PROSITE" id="PS51257">
    <property type="entry name" value="PROKAR_LIPOPROTEIN"/>
    <property type="match status" value="1"/>
</dbReference>
<keyword evidence="1" id="KW-0732">Signal</keyword>
<evidence type="ECO:0000313" key="3">
    <source>
        <dbReference type="Proteomes" id="UP000468650"/>
    </source>
</evidence>
<organism evidence="2 3">
    <name type="scientific">Phaeocystidibacter luteus</name>
    <dbReference type="NCBI Taxonomy" id="911197"/>
    <lineage>
        <taxon>Bacteria</taxon>
        <taxon>Pseudomonadati</taxon>
        <taxon>Bacteroidota</taxon>
        <taxon>Flavobacteriia</taxon>
        <taxon>Flavobacteriales</taxon>
        <taxon>Phaeocystidibacteraceae</taxon>
        <taxon>Phaeocystidibacter</taxon>
    </lineage>
</organism>
<proteinExistence type="predicted"/>
<dbReference type="EMBL" id="WBVO01000002">
    <property type="protein sequence ID" value="KAB2813929.1"/>
    <property type="molecule type" value="Genomic_DNA"/>
</dbReference>
<evidence type="ECO:0000313" key="2">
    <source>
        <dbReference type="EMBL" id="KAB2813929.1"/>
    </source>
</evidence>
<dbReference type="Proteomes" id="UP000468650">
    <property type="component" value="Unassembled WGS sequence"/>
</dbReference>
<gene>
    <name evidence="2" type="ORF">F8C67_04385</name>
</gene>
<sequence>MRLSALLLSALILCSCTETSNSTDVEHNTWTTSNQYELDSFIGTTGSLNATLLYVWDSDEEEIRESNDLFTLQNVSLLNRVSEVMIKNDKLYYIKGDLQLELTSNGVIECEKDTGGGRQLETLKFGSMELGSMDTTLNTFDSDTIYEWSESMFNGMLSIKSQSCCCVHKGHHEVRFVNDHGTFRLLGNKFTFEIFEDPISSDLIVIQYSYCDLKFVALRIQDSSNG</sequence>
<protein>
    <submittedName>
        <fullName evidence="2">Uncharacterized protein</fullName>
    </submittedName>
</protein>